<accession>A0AAV3ZYH0</accession>
<evidence type="ECO:0000313" key="2">
    <source>
        <dbReference type="EMBL" id="GFO00910.1"/>
    </source>
</evidence>
<keyword evidence="3" id="KW-1185">Reference proteome</keyword>
<reference evidence="2 3" key="1">
    <citation type="journal article" date="2021" name="Elife">
        <title>Chloroplast acquisition without the gene transfer in kleptoplastic sea slugs, Plakobranchus ocellatus.</title>
        <authorList>
            <person name="Maeda T."/>
            <person name="Takahashi S."/>
            <person name="Yoshida T."/>
            <person name="Shimamura S."/>
            <person name="Takaki Y."/>
            <person name="Nagai Y."/>
            <person name="Toyoda A."/>
            <person name="Suzuki Y."/>
            <person name="Arimoto A."/>
            <person name="Ishii H."/>
            <person name="Satoh N."/>
            <person name="Nishiyama T."/>
            <person name="Hasebe M."/>
            <person name="Maruyama T."/>
            <person name="Minagawa J."/>
            <person name="Obokata J."/>
            <person name="Shigenobu S."/>
        </authorList>
    </citation>
    <scope>NUCLEOTIDE SEQUENCE [LARGE SCALE GENOMIC DNA]</scope>
</reference>
<proteinExistence type="predicted"/>
<dbReference type="EMBL" id="BLXT01003181">
    <property type="protein sequence ID" value="GFO00910.1"/>
    <property type="molecule type" value="Genomic_DNA"/>
</dbReference>
<name>A0AAV3ZYH0_9GAST</name>
<feature type="region of interest" description="Disordered" evidence="1">
    <location>
        <begin position="56"/>
        <end position="82"/>
    </location>
</feature>
<sequence>MHLSTLTQQFQDSHGCSKSQPDPNGPGTAYYLYNTARNNKERYKKETVVTTEVRGFESATAGGSLSTPLQTEDDQWSADDHI</sequence>
<comment type="caution">
    <text evidence="2">The sequence shown here is derived from an EMBL/GenBank/DDBJ whole genome shotgun (WGS) entry which is preliminary data.</text>
</comment>
<protein>
    <submittedName>
        <fullName evidence="2">Uncharacterized protein</fullName>
    </submittedName>
</protein>
<dbReference type="Proteomes" id="UP000735302">
    <property type="component" value="Unassembled WGS sequence"/>
</dbReference>
<gene>
    <name evidence="2" type="ORF">PoB_002741500</name>
</gene>
<evidence type="ECO:0000256" key="1">
    <source>
        <dbReference type="SAM" id="MobiDB-lite"/>
    </source>
</evidence>
<feature type="compositionally biased region" description="Acidic residues" evidence="1">
    <location>
        <begin position="71"/>
        <end position="82"/>
    </location>
</feature>
<feature type="compositionally biased region" description="Polar residues" evidence="1">
    <location>
        <begin position="1"/>
        <end position="22"/>
    </location>
</feature>
<feature type="compositionally biased region" description="Polar residues" evidence="1">
    <location>
        <begin position="61"/>
        <end position="70"/>
    </location>
</feature>
<organism evidence="2 3">
    <name type="scientific">Plakobranchus ocellatus</name>
    <dbReference type="NCBI Taxonomy" id="259542"/>
    <lineage>
        <taxon>Eukaryota</taxon>
        <taxon>Metazoa</taxon>
        <taxon>Spiralia</taxon>
        <taxon>Lophotrochozoa</taxon>
        <taxon>Mollusca</taxon>
        <taxon>Gastropoda</taxon>
        <taxon>Heterobranchia</taxon>
        <taxon>Euthyneura</taxon>
        <taxon>Panpulmonata</taxon>
        <taxon>Sacoglossa</taxon>
        <taxon>Placobranchoidea</taxon>
        <taxon>Plakobranchidae</taxon>
        <taxon>Plakobranchus</taxon>
    </lineage>
</organism>
<feature type="region of interest" description="Disordered" evidence="1">
    <location>
        <begin position="1"/>
        <end position="31"/>
    </location>
</feature>
<evidence type="ECO:0000313" key="3">
    <source>
        <dbReference type="Proteomes" id="UP000735302"/>
    </source>
</evidence>
<dbReference type="AlphaFoldDB" id="A0AAV3ZYH0"/>